<dbReference type="SUPFAM" id="SSF103088">
    <property type="entry name" value="OmpA-like"/>
    <property type="match status" value="1"/>
</dbReference>
<name>A0A1I6BCA6_9GAMM</name>
<dbReference type="SUPFAM" id="SSF53850">
    <property type="entry name" value="Periplasmic binding protein-like II"/>
    <property type="match status" value="1"/>
</dbReference>
<dbReference type="InterPro" id="IPR024370">
    <property type="entry name" value="PBP_domain"/>
</dbReference>
<dbReference type="Gene3D" id="3.30.1330.60">
    <property type="entry name" value="OmpA-like domain"/>
    <property type="match status" value="1"/>
</dbReference>
<accession>A0A1I6BCA6</accession>
<feature type="chain" id="PRO_5017437092" evidence="3">
    <location>
        <begin position="30"/>
        <end position="448"/>
    </location>
</feature>
<organism evidence="5 6">
    <name type="scientific">Halopseudomonas formosensis</name>
    <dbReference type="NCBI Taxonomy" id="1002526"/>
    <lineage>
        <taxon>Bacteria</taxon>
        <taxon>Pseudomonadati</taxon>
        <taxon>Pseudomonadota</taxon>
        <taxon>Gammaproteobacteria</taxon>
        <taxon>Pseudomonadales</taxon>
        <taxon>Pseudomonadaceae</taxon>
        <taxon>Halopseudomonas</taxon>
    </lineage>
</organism>
<dbReference type="InterPro" id="IPR050811">
    <property type="entry name" value="Phosphate_ABC_transporter"/>
</dbReference>
<dbReference type="InterPro" id="IPR036737">
    <property type="entry name" value="OmpA-like_sf"/>
</dbReference>
<evidence type="ECO:0000259" key="4">
    <source>
        <dbReference type="PROSITE" id="PS51123"/>
    </source>
</evidence>
<dbReference type="EMBL" id="FOYD01000003">
    <property type="protein sequence ID" value="SFQ78509.1"/>
    <property type="molecule type" value="Genomic_DNA"/>
</dbReference>
<dbReference type="STRING" id="1002526.SAMN05216578_103385"/>
<dbReference type="CDD" id="cd13653">
    <property type="entry name" value="PBP2_phosphate_like_1"/>
    <property type="match status" value="1"/>
</dbReference>
<evidence type="ECO:0000313" key="6">
    <source>
        <dbReference type="Proteomes" id="UP000242815"/>
    </source>
</evidence>
<dbReference type="PROSITE" id="PS51123">
    <property type="entry name" value="OMPA_2"/>
    <property type="match status" value="1"/>
</dbReference>
<evidence type="ECO:0000256" key="3">
    <source>
        <dbReference type="SAM" id="SignalP"/>
    </source>
</evidence>
<reference evidence="5 6" key="1">
    <citation type="submission" date="2016-10" db="EMBL/GenBank/DDBJ databases">
        <authorList>
            <person name="de Groot N.N."/>
        </authorList>
    </citation>
    <scope>NUCLEOTIDE SEQUENCE [LARGE SCALE GENOMIC DNA]</scope>
    <source>
        <strain evidence="5 6">JCM 18415</strain>
    </source>
</reference>
<evidence type="ECO:0000313" key="5">
    <source>
        <dbReference type="EMBL" id="SFQ78509.1"/>
    </source>
</evidence>
<dbReference type="PANTHER" id="PTHR30570">
    <property type="entry name" value="PERIPLASMIC PHOSPHATE BINDING COMPONENT OF PHOSPHATE ABC TRANSPORTER"/>
    <property type="match status" value="1"/>
</dbReference>
<dbReference type="OrthoDB" id="9790048at2"/>
<protein>
    <submittedName>
        <fullName evidence="5">Phosphate transport system substrate-binding protein</fullName>
    </submittedName>
</protein>
<dbReference type="Pfam" id="PF12849">
    <property type="entry name" value="PBP_like_2"/>
    <property type="match status" value="1"/>
</dbReference>
<gene>
    <name evidence="5" type="ORF">SAMN05216578_103385</name>
</gene>
<dbReference type="Proteomes" id="UP000242815">
    <property type="component" value="Unassembled WGS sequence"/>
</dbReference>
<dbReference type="InterPro" id="IPR006665">
    <property type="entry name" value="OmpA-like"/>
</dbReference>
<sequence>MSVFSSLRSARVSRLLLAGLIILSAPTQAADLHLQINGSNTIGAELAPRLVEGMLLANGASDIRADLNQTTREHRITAVSVDGHSIEVRIHAHGSGTAFKGLKDGSAQIGAASRPIRQAEARDLAAAGDMLSADAEQVIGLDGIAVIVHPDNPIQTLDLDQIAQVFAGQITDWRELGGLPGPIHIHARDGNSGTWETFRDMVLSPRQLELATSAQRYASTSELSLSVRRNIGAIGFVGLSGIAPARAIAVSSGDSQPMLPTAELITTEDYPLARRLFMYIRPNETNPLARALLDFTQSHAGQAVVDQVGFVGQNIRTITISPQPDMPQAYQQLTKRAVRLSVNFRTQERSARLDNKAWQDMDRLEEFLTERALTDDRIVLVGFSDPRMKGAEELLARLRTNTVRRALQERGINVAETLAIGNELPVATNSNLSGRLKNRRVEVWVYND</sequence>
<feature type="domain" description="OmpA-like" evidence="4">
    <location>
        <begin position="333"/>
        <end position="448"/>
    </location>
</feature>
<keyword evidence="1 3" id="KW-0732">Signal</keyword>
<dbReference type="RefSeq" id="WP_090538402.1">
    <property type="nucleotide sequence ID" value="NZ_FOYD01000003.1"/>
</dbReference>
<feature type="signal peptide" evidence="3">
    <location>
        <begin position="1"/>
        <end position="29"/>
    </location>
</feature>
<evidence type="ECO:0000256" key="2">
    <source>
        <dbReference type="PROSITE-ProRule" id="PRU00473"/>
    </source>
</evidence>
<proteinExistence type="predicted"/>
<dbReference type="Gene3D" id="3.40.190.10">
    <property type="entry name" value="Periplasmic binding protein-like II"/>
    <property type="match status" value="2"/>
</dbReference>
<keyword evidence="2" id="KW-0472">Membrane</keyword>
<dbReference type="PANTHER" id="PTHR30570:SF1">
    <property type="entry name" value="PHOSPHATE-BINDING PROTEIN PSTS"/>
    <property type="match status" value="1"/>
</dbReference>
<evidence type="ECO:0000256" key="1">
    <source>
        <dbReference type="ARBA" id="ARBA00022729"/>
    </source>
</evidence>
<dbReference type="AlphaFoldDB" id="A0A1I6BCA6"/>
<dbReference type="GO" id="GO:0016020">
    <property type="term" value="C:membrane"/>
    <property type="evidence" value="ECO:0007669"/>
    <property type="project" value="UniProtKB-UniRule"/>
</dbReference>
<dbReference type="Pfam" id="PF00691">
    <property type="entry name" value="OmpA"/>
    <property type="match status" value="1"/>
</dbReference>